<accession>A0A6I9WA29</accession>
<gene>
    <name evidence="4" type="primary">LOC105428267</name>
</gene>
<dbReference type="OrthoDB" id="8186134at2759"/>
<dbReference type="KEGG" id="pbar:105428267"/>
<dbReference type="InterPro" id="IPR022272">
    <property type="entry name" value="Lipocalin_CS"/>
</dbReference>
<dbReference type="AlphaFoldDB" id="A0A6I9WA29"/>
<dbReference type="Proteomes" id="UP000504615">
    <property type="component" value="Unplaced"/>
</dbReference>
<dbReference type="SUPFAM" id="SSF50814">
    <property type="entry name" value="Lipocalins"/>
    <property type="match status" value="1"/>
</dbReference>
<dbReference type="CTD" id="32131"/>
<dbReference type="FunFam" id="2.40.128.20:FF:000034">
    <property type="entry name" value="Karl, isoform A"/>
    <property type="match status" value="1"/>
</dbReference>
<feature type="region of interest" description="Disordered" evidence="1">
    <location>
        <begin position="1"/>
        <end position="20"/>
    </location>
</feature>
<keyword evidence="3" id="KW-1185">Reference proteome</keyword>
<dbReference type="PANTHER" id="PTHR10612:SF11">
    <property type="entry name" value="KARL, ISOFORM A"/>
    <property type="match status" value="1"/>
</dbReference>
<dbReference type="PROSITE" id="PS00213">
    <property type="entry name" value="LIPOCALIN"/>
    <property type="match status" value="1"/>
</dbReference>
<dbReference type="InterPro" id="IPR012674">
    <property type="entry name" value="Calycin"/>
</dbReference>
<dbReference type="GO" id="GO:0006629">
    <property type="term" value="P:lipid metabolic process"/>
    <property type="evidence" value="ECO:0007669"/>
    <property type="project" value="TreeGrafter"/>
</dbReference>
<evidence type="ECO:0000313" key="3">
    <source>
        <dbReference type="Proteomes" id="UP000504615"/>
    </source>
</evidence>
<dbReference type="GO" id="GO:0005737">
    <property type="term" value="C:cytoplasm"/>
    <property type="evidence" value="ECO:0007669"/>
    <property type="project" value="TreeGrafter"/>
</dbReference>
<evidence type="ECO:0000313" key="4">
    <source>
        <dbReference type="RefSeq" id="XP_011638776.1"/>
    </source>
</evidence>
<dbReference type="PANTHER" id="PTHR10612">
    <property type="entry name" value="APOLIPOPROTEIN D"/>
    <property type="match status" value="1"/>
</dbReference>
<keyword evidence="2" id="KW-1133">Transmembrane helix</keyword>
<sequence length="277" mass="31981">MWPLVGRARPESSGETSRARSSQLVRLLANESESECIVKMCPGTRRRSGFRWSAVTLLVIGLLVGDTAGVWKRREDKTKCPKVKGIRNFDISEFLGSWYIVQYYASSEEALAYRCMRAELSVSPENAEVTMNFTYSFTDDPINELLVGNITWKIPSSDLPAHWTHAELSYEGVYNTYVLDSDYKSWALLMHCAEKSESPRYLSSFIMSREASLGANVISYLREKLPRYDIDLEYMFPMDQKQCNKTNNSEDMLIPTLTSVRRSHIRRHPLKRKHRRQ</sequence>
<name>A0A6I9WA29_9HYME</name>
<evidence type="ECO:0000256" key="1">
    <source>
        <dbReference type="SAM" id="MobiDB-lite"/>
    </source>
</evidence>
<keyword evidence="2" id="KW-0472">Membrane</keyword>
<dbReference type="GeneID" id="105428267"/>
<feature type="transmembrane region" description="Helical" evidence="2">
    <location>
        <begin position="49"/>
        <end position="71"/>
    </location>
</feature>
<evidence type="ECO:0000256" key="2">
    <source>
        <dbReference type="SAM" id="Phobius"/>
    </source>
</evidence>
<dbReference type="CDD" id="cd00301">
    <property type="entry name" value="lipocalin_FABP"/>
    <property type="match status" value="1"/>
</dbReference>
<dbReference type="RefSeq" id="XP_011638776.1">
    <property type="nucleotide sequence ID" value="XM_011640474.2"/>
</dbReference>
<reference evidence="4" key="1">
    <citation type="submission" date="2025-08" db="UniProtKB">
        <authorList>
            <consortium name="RefSeq"/>
        </authorList>
    </citation>
    <scope>IDENTIFICATION</scope>
</reference>
<dbReference type="Gene3D" id="2.40.128.20">
    <property type="match status" value="1"/>
</dbReference>
<organism evidence="3 4">
    <name type="scientific">Pogonomyrmex barbatus</name>
    <name type="common">red harvester ant</name>
    <dbReference type="NCBI Taxonomy" id="144034"/>
    <lineage>
        <taxon>Eukaryota</taxon>
        <taxon>Metazoa</taxon>
        <taxon>Ecdysozoa</taxon>
        <taxon>Arthropoda</taxon>
        <taxon>Hexapoda</taxon>
        <taxon>Insecta</taxon>
        <taxon>Pterygota</taxon>
        <taxon>Neoptera</taxon>
        <taxon>Endopterygota</taxon>
        <taxon>Hymenoptera</taxon>
        <taxon>Apocrita</taxon>
        <taxon>Aculeata</taxon>
        <taxon>Formicoidea</taxon>
        <taxon>Formicidae</taxon>
        <taxon>Myrmicinae</taxon>
        <taxon>Pogonomyrmex</taxon>
    </lineage>
</organism>
<protein>
    <submittedName>
        <fullName evidence="4">Apolipoprotein D</fullName>
    </submittedName>
</protein>
<proteinExistence type="predicted"/>
<keyword evidence="2" id="KW-0812">Transmembrane</keyword>
<dbReference type="GO" id="GO:0000302">
    <property type="term" value="P:response to reactive oxygen species"/>
    <property type="evidence" value="ECO:0007669"/>
    <property type="project" value="TreeGrafter"/>
</dbReference>